<feature type="region of interest" description="Disordered" evidence="1">
    <location>
        <begin position="1684"/>
        <end position="1799"/>
    </location>
</feature>
<name>A0A0D9QT59_PLAFR</name>
<feature type="compositionally biased region" description="Low complexity" evidence="1">
    <location>
        <begin position="1615"/>
        <end position="1625"/>
    </location>
</feature>
<feature type="region of interest" description="Disordered" evidence="1">
    <location>
        <begin position="496"/>
        <end position="536"/>
    </location>
</feature>
<feature type="region of interest" description="Disordered" evidence="1">
    <location>
        <begin position="120"/>
        <end position="147"/>
    </location>
</feature>
<feature type="compositionally biased region" description="Basic and acidic residues" evidence="1">
    <location>
        <begin position="2545"/>
        <end position="2554"/>
    </location>
</feature>
<feature type="region of interest" description="Disordered" evidence="1">
    <location>
        <begin position="2464"/>
        <end position="2499"/>
    </location>
</feature>
<feature type="compositionally biased region" description="Basic and acidic residues" evidence="1">
    <location>
        <begin position="1512"/>
        <end position="1550"/>
    </location>
</feature>
<feature type="compositionally biased region" description="Basic and acidic residues" evidence="1">
    <location>
        <begin position="3031"/>
        <end position="3052"/>
    </location>
</feature>
<feature type="compositionally biased region" description="Basic and acidic residues" evidence="1">
    <location>
        <begin position="838"/>
        <end position="849"/>
    </location>
</feature>
<feature type="region of interest" description="Disordered" evidence="1">
    <location>
        <begin position="3013"/>
        <end position="3190"/>
    </location>
</feature>
<sequence>MNRRTSHSSYMNKEGEYKHHQVGEPKGSRNDIRNTSTERWIHAKGHNNERSQSGEPSLPKWNHATNSKRELMSRHNKKGGSQEMFAGSGQGPNENGDARMANGRTAHMQIRNGLSATTQTNAHGVRQPAHRGGPPHPGASMKNNQAEQEMTNQMAHQREVNIVLHHQKGGIEKSAYSKKHRQVMPRGKALVNVLQRPEGGPPGPSHTNSRDRDLSQESFQRTLPSSRLIQTAAPSSRLIQTAAPSSRLIQTAVPSSRLMRKEESTFSNPMLVLNTRGNKPTHTQSTSIKTRMIRENFLQKHKTTQNNFLERDTRQREQMGIPQQESFNKTIIEDYPTHFIHLNDRCSREGSIDQSHFLYMKNNATSKRLDITMQGKKHEQRRHEYMNHNKNTLQGDHLHHMKDRQQRDKLMHLHKQGASVKFPYGMYVKKSVGRNGNGHSEKITNGMIIDSNCIRAVHCRSRNMELMNTTHPQFGRRRVSQMENLVKRKSIRDEYRRGISSDATTNTCSESTVPVASSGSSESCESSEASSSGPDCASPLHIINADRRPFFINENPFLKTPLSIFSLKDPHKTTQTKSYISINKVHHKDMWNGSNDPFRGPRSCNPTQTSFATRPPYTSATQENIFNKKRDGINTRGGSNNLVFNLPNRSGDSHRGSRNNYSHHPHEHVQAIRHIRCEENDPFDGLNSEEFPFTCEKYKREVKPCARETKQERRPPSKDNQFATFGKHNREMCIRIDTSCVGGDVDASIRAIQTNAAHRVVAANAANVVKAANRNGLHPTGSLYNQNLLHLTHEKVKKGLTFDEMRRKSFEAMHVSQSPNPQIKYKQHDMRHVHDFSNYSIHEREERNKKNARRSVTQSSESLETNCLPKKRKLNGTEAMDRQNHIIIPPNGDPNMSYNKTVSHPEHGRNDKSMLRTNFRTEKTTTPLQITIKNIEKNEICDRTKRGQANLSTREENKKENCINILSQKKNNFKEKNVMKTCSGSYQKDPLPVLRKKFAVPPVLINKLNKQFNATVGSSCEDKRGNTNTELLYRRAAITQVSNLNAVGRNNGDIRQRSLSGNDEEKLNKEKWRKRVNNVPTWGSGAMLSKNCVANSKAPQVSSQKDVRNGASFVKASKSQQAKQSNDAQKDTQVVGVVSTNLRSAYAFAPGMGKFPVANDQSREDAHVEGESGPFCDIFNLNGLSNGMKTQKETSKDATQEAIVAHAPNPCNGAPLVKKTNRTKVPKNADDRPGGKSCEEEELGTETDDNPAALSDGATSALRDRQGVTLEGGAQRVDATKASDESSAINAANAVDAANTDHATDNANAVRMCAEARREKRLPGSASAKALSNKDAPVGTGADLAGKGKEKDEKSHTSKEEPNGEEGTTWPHESHYGKNVEEGADKLIDKNKQQDVAKEKNECLPLFGDVEVVGKFLQMDESTKDASRSNDKKKEEHGEVRSEVNVDAVRTDHTVTTAHEQGQLGEKSRTNHATTYNEKGKEEDLHQDKVQKKPLTGMKDWQQVDTTAVALNEDKKFSMEKKKKEEVQEDKSEKAKEGDNKKKANQRNDEDILGILHFDLFQQLPKAHRKEGHTGKETQDACAGEKERVVKCVAEEINRPCGNDKPREKLCDAPSSNSSVCTHSSVGKKKKKKKNVPTARSNKANTDKEELGICLLTNAKQQRSVDIEEKIPCEKSSHYLIVDTACPRPEKTFSRQKKEDSREEDEKKSQADQTSVNRNEKEREKLSMINDKPGGAGDEGANMSGSVNGSRDCVDDGQERPSKKTQNNQFDRNDTPPKYLDMQESAQRPTTKVMAEPSCHKKRKIMSAIPLHLEGAAHTSDLLLSGEIHEGNNGASSSGSSSGTPGDKGKRSTNESQVAEAMEMMDDPLVNGTSGKVFPNKHQIKNVVLSDENLIENDNEDHKADPFFDLPFSYDSHIIYQADERNDEDSTSYRQSLNPNAEIAFSLNGDDLFDVAEGDVEHKYARDDHGQNGKIFFEEVVEERGVDLLLREDTRGKQPTCLLEEMDVTAKEKCTMEGKEDNHQHHIEAHTSSTTLLDNTSYDLNPKYKNTHLFSELHELQTDENNLQQNPYESQENLMKLLNSKFEEYEGEAAVEKGNKIDTGRCDGEDDNRLCQSSATDQSVHRKYEPNLFNNLAQQNMEGELVQNYKNECSIAHGYTNVSTQSSHLMERSEQNPFCIGENANNDFVEYVLRNRLNVTLDSHFINENESLKKKDDLQINGFNFVEQIDALYQRRETNQNPTGCSDSSLVGSNGEVNHLHKGADPSSGDINHEAAKKEDTLLQNDQMRNIAHMNTSIMNVGQVDEGGKDDGSNCGDRSANQVDDGQPPADLPHTSEPCRDVIKDDCSQREDDPHSAATGDLPQRGAVIAGNRGICVEKEKQNGHAVVSSVTLPDGKDHGVSGEHTLRTLPGDGVSEFSVPCSKGKKITMQEDEGYATLDLEQINVLDDLTMCDKSGLIVCSSFAKPKGPEKTEQDQNSMSSRSSTDGKTEGGKLPLNKCTEEDDLAIANLDVPSGDLPSGSLFQFVTQGSSDGNLSEEQEDEDVGHKNDDPAAVHHKTGHSEVSANEPAREGEGSVPHPVSQLDEGSSLGSKKWGGVEREVTGGGASTLDVTTGEVSTREKVEDAELTFNGTSGESVPEKEAWGECISRESEQVPTLCVRNETEDPINGNATPEDNIPLKGKDEERKVSPLYANHRVEAEKLNQDIPYITNIHKEMHRSPVMPLRIEAFHSLEDQRLIYGRPEWQKYLCPLCDKAYYTPNSYMKNYTHYLNEHWKKRKIIGGYIIFPCKLIHNGLEEQEEDKEKSYLRISKKMKKKKKKKLFTDPHYHCPICINVHFTEYVVLTEHCVKLHKSSGADPSRTLPSDVVHTPFINSNDYYCALKKFESEKNIIIEAVNNCASSSGSTDDAPSAQLLVSNSTTTSASLEKGPTQSEQKNKGKNRRTSRVIFCDEIQVREYDIELSRIEKFGASIGPVFTEEKEQEATPSTVSEAGSALELTGQPEEGEQNGALQGEVEAKDGAPIEEDTAQEQDIKWAMDKDDPKDKPMKKCNKDISVNLEDIHVDGTSDQSGSANVKDSVDVARGESKKDQDPNTPVMGNTEKKIIERRKKKNQNENSNGSYTPNRKNLNGGNRKGVSNNLDETPLVNGERNETSGDHMDIHTEDGKGKNKCGGEEQPCEEENITSSLKNYQPEVIDGEKKVEQIVPQTKNAPSLNHVIKEENKTKDESGEKKIDEEHSTGASTNESVNPSGSVKVEADPPRSDSLNELISSLFSIDNNNNSPSSNSEHKSVPFSCLLYEENLQIKEQPLNEILLENRIENSKENIFIPVKKKVGKRMRNGTDNMHTQIISKYKRKIKICALNEQKKEGTSFFDFKNYENVYMPPKNVSLNLPAEKETHILKKVIRQKKKEKIPSLHINCRQSARIKNRNKLAQ</sequence>
<feature type="compositionally biased region" description="Polar residues" evidence="1">
    <location>
        <begin position="1117"/>
        <end position="1127"/>
    </location>
</feature>
<feature type="region of interest" description="Disordered" evidence="1">
    <location>
        <begin position="2302"/>
        <end position="2340"/>
    </location>
</feature>
<dbReference type="EMBL" id="KQ001657">
    <property type="protein sequence ID" value="KJP88831.1"/>
    <property type="molecule type" value="Genomic_DNA"/>
</dbReference>
<feature type="region of interest" description="Disordered" evidence="1">
    <location>
        <begin position="630"/>
        <end position="663"/>
    </location>
</feature>
<feature type="compositionally biased region" description="Polar residues" evidence="1">
    <location>
        <begin position="2522"/>
        <end position="2535"/>
    </location>
</feature>
<feature type="region of interest" description="Disordered" evidence="1">
    <location>
        <begin position="1207"/>
        <end position="1256"/>
    </location>
</feature>
<feature type="compositionally biased region" description="Polar residues" evidence="1">
    <location>
        <begin position="3239"/>
        <end position="3251"/>
    </location>
</feature>
<accession>A0A0D9QT59</accession>
<feature type="region of interest" description="Disordered" evidence="1">
    <location>
        <begin position="1827"/>
        <end position="1857"/>
    </location>
</feature>
<feature type="compositionally biased region" description="Basic and acidic residues" evidence="1">
    <location>
        <begin position="1227"/>
        <end position="1238"/>
    </location>
</feature>
<feature type="compositionally biased region" description="Polar residues" evidence="1">
    <location>
        <begin position="216"/>
        <end position="239"/>
    </location>
</feature>
<feature type="region of interest" description="Disordered" evidence="1">
    <location>
        <begin position="194"/>
        <end position="239"/>
    </location>
</feature>
<proteinExistence type="predicted"/>
<protein>
    <submittedName>
        <fullName evidence="2">Uncharacterized protein</fullName>
    </submittedName>
</protein>
<feature type="compositionally biased region" description="Basic and acidic residues" evidence="1">
    <location>
        <begin position="1421"/>
        <end position="1453"/>
    </location>
</feature>
<feature type="compositionally biased region" description="Basic and acidic residues" evidence="1">
    <location>
        <begin position="1346"/>
        <end position="1362"/>
    </location>
</feature>
<feature type="compositionally biased region" description="Basic and acidic residues" evidence="1">
    <location>
        <begin position="1752"/>
        <end position="1762"/>
    </location>
</feature>
<feature type="region of interest" description="Disordered" evidence="1">
    <location>
        <begin position="838"/>
        <end position="897"/>
    </location>
</feature>
<feature type="compositionally biased region" description="Polar residues" evidence="1">
    <location>
        <begin position="2918"/>
        <end position="2934"/>
    </location>
</feature>
<feature type="compositionally biased region" description="Polar residues" evidence="1">
    <location>
        <begin position="2476"/>
        <end position="2485"/>
    </location>
</feature>
<feature type="region of interest" description="Disordered" evidence="1">
    <location>
        <begin position="3205"/>
        <end position="3263"/>
    </location>
</feature>
<feature type="compositionally biased region" description="Polar residues" evidence="1">
    <location>
        <begin position="636"/>
        <end position="650"/>
    </location>
</feature>
<evidence type="ECO:0000313" key="2">
    <source>
        <dbReference type="EMBL" id="KJP88831.1"/>
    </source>
</evidence>
<feature type="compositionally biased region" description="Basic and acidic residues" evidence="1">
    <location>
        <begin position="1688"/>
        <end position="1710"/>
    </location>
</feature>
<feature type="compositionally biased region" description="Polar residues" evidence="1">
    <location>
        <begin position="855"/>
        <end position="865"/>
    </location>
</feature>
<feature type="compositionally biased region" description="Polar residues" evidence="1">
    <location>
        <begin position="3066"/>
        <end position="3075"/>
    </location>
</feature>
<evidence type="ECO:0000313" key="3">
    <source>
        <dbReference type="Proteomes" id="UP000054561"/>
    </source>
</evidence>
<feature type="compositionally biased region" description="Basic and acidic residues" evidence="1">
    <location>
        <begin position="1478"/>
        <end position="1491"/>
    </location>
</feature>
<evidence type="ECO:0000256" key="1">
    <source>
        <dbReference type="SAM" id="MobiDB-lite"/>
    </source>
</evidence>
<feature type="compositionally biased region" description="Basic residues" evidence="1">
    <location>
        <begin position="1626"/>
        <end position="1635"/>
    </location>
</feature>
<feature type="region of interest" description="Disordered" evidence="1">
    <location>
        <begin position="2918"/>
        <end position="2942"/>
    </location>
</feature>
<gene>
    <name evidence="2" type="ORF">AK88_01521</name>
</gene>
<dbReference type="Proteomes" id="UP000054561">
    <property type="component" value="Unassembled WGS sequence"/>
</dbReference>
<feature type="region of interest" description="Disordered" evidence="1">
    <location>
        <begin position="1096"/>
        <end position="1129"/>
    </location>
</feature>
<feature type="compositionally biased region" description="Basic and acidic residues" evidence="1">
    <location>
        <begin position="13"/>
        <end position="32"/>
    </location>
</feature>
<dbReference type="VEuPathDB" id="PlasmoDB:AK88_01521"/>
<feature type="compositionally biased region" description="Low complexity" evidence="1">
    <location>
        <begin position="3124"/>
        <end position="3135"/>
    </location>
</feature>
<feature type="compositionally biased region" description="Basic and acidic residues" evidence="1">
    <location>
        <begin position="3217"/>
        <end position="3238"/>
    </location>
</feature>
<feature type="compositionally biased region" description="Acidic residues" evidence="1">
    <location>
        <begin position="1239"/>
        <end position="1249"/>
    </location>
</feature>
<feature type="compositionally biased region" description="Polar residues" evidence="1">
    <location>
        <begin position="3114"/>
        <end position="3123"/>
    </location>
</feature>
<feature type="compositionally biased region" description="Low complexity" evidence="1">
    <location>
        <begin position="1831"/>
        <end position="1843"/>
    </location>
</feature>
<dbReference type="OMA" id="VNQNMPS"/>
<feature type="compositionally biased region" description="Basic and acidic residues" evidence="1">
    <location>
        <begin position="3149"/>
        <end position="3173"/>
    </location>
</feature>
<dbReference type="RefSeq" id="XP_012334579.1">
    <property type="nucleotide sequence ID" value="XM_012479156.1"/>
</dbReference>
<organism evidence="2 3">
    <name type="scientific">Plasmodium fragile</name>
    <dbReference type="NCBI Taxonomy" id="5857"/>
    <lineage>
        <taxon>Eukaryota</taxon>
        <taxon>Sar</taxon>
        <taxon>Alveolata</taxon>
        <taxon>Apicomplexa</taxon>
        <taxon>Aconoidasida</taxon>
        <taxon>Haemosporida</taxon>
        <taxon>Plasmodiidae</taxon>
        <taxon>Plasmodium</taxon>
        <taxon>Plasmodium (Plasmodium)</taxon>
    </lineage>
</organism>
<feature type="region of interest" description="Disordered" evidence="1">
    <location>
        <begin position="1603"/>
        <end position="1650"/>
    </location>
</feature>
<feature type="region of interest" description="Disordered" evidence="1">
    <location>
        <begin position="1"/>
        <end position="100"/>
    </location>
</feature>
<feature type="compositionally biased region" description="Basic and acidic residues" evidence="1">
    <location>
        <begin position="1372"/>
        <end position="1399"/>
    </location>
</feature>
<dbReference type="GeneID" id="24266835"/>
<feature type="region of interest" description="Disordered" evidence="1">
    <location>
        <begin position="1318"/>
        <end position="1399"/>
    </location>
</feature>
<feature type="compositionally biased region" description="Basic and acidic residues" evidence="1">
    <location>
        <begin position="3077"/>
        <end position="3091"/>
    </location>
</feature>
<reference evidence="2 3" key="1">
    <citation type="submission" date="2014-03" db="EMBL/GenBank/DDBJ databases">
        <title>The Genome Sequence of Plasmodium fragile nilgiri.</title>
        <authorList>
            <consortium name="The Broad Institute Genomics Platform"/>
            <consortium name="The Broad Institute Genome Sequencing Center for Infectious Disease"/>
            <person name="Neafsey D."/>
            <person name="Duraisingh M."/>
            <person name="Young S.K."/>
            <person name="Zeng Q."/>
            <person name="Gargeya S."/>
            <person name="Abouelleil A."/>
            <person name="Alvarado L."/>
            <person name="Chapman S.B."/>
            <person name="Gainer-Dewar J."/>
            <person name="Goldberg J."/>
            <person name="Griggs A."/>
            <person name="Gujja S."/>
            <person name="Hansen M."/>
            <person name="Howarth C."/>
            <person name="Imamovic A."/>
            <person name="Larimer J."/>
            <person name="Pearson M."/>
            <person name="Poon T.W."/>
            <person name="Priest M."/>
            <person name="Roberts A."/>
            <person name="Saif S."/>
            <person name="Shea T."/>
            <person name="Sykes S."/>
            <person name="Wortman J."/>
            <person name="Nusbaum C."/>
            <person name="Birren B."/>
        </authorList>
    </citation>
    <scope>NUCLEOTIDE SEQUENCE [LARGE SCALE GENOMIC DNA]</scope>
    <source>
        <strain evidence="3">nilgiri</strain>
    </source>
</reference>
<feature type="region of interest" description="Disordered" evidence="1">
    <location>
        <begin position="2521"/>
        <end position="2621"/>
    </location>
</feature>
<feature type="compositionally biased region" description="Low complexity" evidence="1">
    <location>
        <begin position="509"/>
        <end position="536"/>
    </location>
</feature>
<dbReference type="OrthoDB" id="9628807at2759"/>
<keyword evidence="3" id="KW-1185">Reference proteome</keyword>
<feature type="region of interest" description="Disordered" evidence="1">
    <location>
        <begin position="1419"/>
        <end position="1550"/>
    </location>
</feature>